<dbReference type="EMBL" id="JABSTV010002105">
    <property type="protein sequence ID" value="KAH7931653.1"/>
    <property type="molecule type" value="Genomic_DNA"/>
</dbReference>
<proteinExistence type="predicted"/>
<dbReference type="AlphaFoldDB" id="A0A9D4PB92"/>
<organism evidence="1 2">
    <name type="scientific">Rhipicephalus sanguineus</name>
    <name type="common">Brown dog tick</name>
    <name type="synonym">Ixodes sanguineus</name>
    <dbReference type="NCBI Taxonomy" id="34632"/>
    <lineage>
        <taxon>Eukaryota</taxon>
        <taxon>Metazoa</taxon>
        <taxon>Ecdysozoa</taxon>
        <taxon>Arthropoda</taxon>
        <taxon>Chelicerata</taxon>
        <taxon>Arachnida</taxon>
        <taxon>Acari</taxon>
        <taxon>Parasitiformes</taxon>
        <taxon>Ixodida</taxon>
        <taxon>Ixodoidea</taxon>
        <taxon>Ixodidae</taxon>
        <taxon>Rhipicephalinae</taxon>
        <taxon>Rhipicephalus</taxon>
        <taxon>Rhipicephalus</taxon>
    </lineage>
</organism>
<sequence>MSSGDGKKRKKNYYKSFAKKRKVGTLETDMTGFLVTYERSEFQAAKDCYDSPIFCERIARKWWRKKKKKKRCLRLSAELSELKESKDKVRRFQKVKTDVAGNFFVTTTDLKAKHEQRSRFIQRLLPVQTTCKAHLDTMKKTVETVLASYDDSASPEELVCLFVVGGEDCQAFVDGELRKPDLVLMIDVLHNICCISLMPRYLNSGSTTSWK</sequence>
<protein>
    <submittedName>
        <fullName evidence="1">Uncharacterized protein</fullName>
    </submittedName>
</protein>
<reference evidence="1" key="1">
    <citation type="journal article" date="2020" name="Cell">
        <title>Large-Scale Comparative Analyses of Tick Genomes Elucidate Their Genetic Diversity and Vector Capacities.</title>
        <authorList>
            <consortium name="Tick Genome and Microbiome Consortium (TIGMIC)"/>
            <person name="Jia N."/>
            <person name="Wang J."/>
            <person name="Shi W."/>
            <person name="Du L."/>
            <person name="Sun Y."/>
            <person name="Zhan W."/>
            <person name="Jiang J.F."/>
            <person name="Wang Q."/>
            <person name="Zhang B."/>
            <person name="Ji P."/>
            <person name="Bell-Sakyi L."/>
            <person name="Cui X.M."/>
            <person name="Yuan T.T."/>
            <person name="Jiang B.G."/>
            <person name="Yang W.F."/>
            <person name="Lam T.T."/>
            <person name="Chang Q.C."/>
            <person name="Ding S.J."/>
            <person name="Wang X.J."/>
            <person name="Zhu J.G."/>
            <person name="Ruan X.D."/>
            <person name="Zhao L."/>
            <person name="Wei J.T."/>
            <person name="Ye R.Z."/>
            <person name="Que T.C."/>
            <person name="Du C.H."/>
            <person name="Zhou Y.H."/>
            <person name="Cheng J.X."/>
            <person name="Dai P.F."/>
            <person name="Guo W.B."/>
            <person name="Han X.H."/>
            <person name="Huang E.J."/>
            <person name="Li L.F."/>
            <person name="Wei W."/>
            <person name="Gao Y.C."/>
            <person name="Liu J.Z."/>
            <person name="Shao H.Z."/>
            <person name="Wang X."/>
            <person name="Wang C.C."/>
            <person name="Yang T.C."/>
            <person name="Huo Q.B."/>
            <person name="Li W."/>
            <person name="Chen H.Y."/>
            <person name="Chen S.E."/>
            <person name="Zhou L.G."/>
            <person name="Ni X.B."/>
            <person name="Tian J.H."/>
            <person name="Sheng Y."/>
            <person name="Liu T."/>
            <person name="Pan Y.S."/>
            <person name="Xia L.Y."/>
            <person name="Li J."/>
            <person name="Zhao F."/>
            <person name="Cao W.C."/>
        </authorList>
    </citation>
    <scope>NUCLEOTIDE SEQUENCE</scope>
    <source>
        <strain evidence="1">Rsan-2018</strain>
    </source>
</reference>
<name>A0A9D4PB92_RHISA</name>
<comment type="caution">
    <text evidence="1">The sequence shown here is derived from an EMBL/GenBank/DDBJ whole genome shotgun (WGS) entry which is preliminary data.</text>
</comment>
<dbReference type="InterPro" id="IPR040183">
    <property type="entry name" value="THUMPD1-like"/>
</dbReference>
<dbReference type="VEuPathDB" id="VectorBase:RSAN_029936"/>
<evidence type="ECO:0000313" key="1">
    <source>
        <dbReference type="EMBL" id="KAH7931653.1"/>
    </source>
</evidence>
<keyword evidence="2" id="KW-1185">Reference proteome</keyword>
<dbReference type="CDD" id="cd11717">
    <property type="entry name" value="THUMP_THUMPD1_like"/>
    <property type="match status" value="1"/>
</dbReference>
<dbReference type="PANTHER" id="PTHR13452:SF10">
    <property type="entry name" value="THUMP DOMAIN-CONTAINING PROTEIN 1"/>
    <property type="match status" value="1"/>
</dbReference>
<reference evidence="1" key="2">
    <citation type="submission" date="2021-09" db="EMBL/GenBank/DDBJ databases">
        <authorList>
            <person name="Jia N."/>
            <person name="Wang J."/>
            <person name="Shi W."/>
            <person name="Du L."/>
            <person name="Sun Y."/>
            <person name="Zhan W."/>
            <person name="Jiang J."/>
            <person name="Wang Q."/>
            <person name="Zhang B."/>
            <person name="Ji P."/>
            <person name="Sakyi L.B."/>
            <person name="Cui X."/>
            <person name="Yuan T."/>
            <person name="Jiang B."/>
            <person name="Yang W."/>
            <person name="Lam T.T.-Y."/>
            <person name="Chang Q."/>
            <person name="Ding S."/>
            <person name="Wang X."/>
            <person name="Zhu J."/>
            <person name="Ruan X."/>
            <person name="Zhao L."/>
            <person name="Wei J."/>
            <person name="Que T."/>
            <person name="Du C."/>
            <person name="Cheng J."/>
            <person name="Dai P."/>
            <person name="Han X."/>
            <person name="Huang E."/>
            <person name="Gao Y."/>
            <person name="Liu J."/>
            <person name="Shao H."/>
            <person name="Ye R."/>
            <person name="Li L."/>
            <person name="Wei W."/>
            <person name="Wang X."/>
            <person name="Wang C."/>
            <person name="Huo Q."/>
            <person name="Li W."/>
            <person name="Guo W."/>
            <person name="Chen H."/>
            <person name="Chen S."/>
            <person name="Zhou L."/>
            <person name="Zhou L."/>
            <person name="Ni X."/>
            <person name="Tian J."/>
            <person name="Zhou Y."/>
            <person name="Sheng Y."/>
            <person name="Liu T."/>
            <person name="Pan Y."/>
            <person name="Xia L."/>
            <person name="Li J."/>
            <person name="Zhao F."/>
            <person name="Cao W."/>
        </authorList>
    </citation>
    <scope>NUCLEOTIDE SEQUENCE</scope>
    <source>
        <strain evidence="1">Rsan-2018</strain>
        <tissue evidence="1">Larvae</tissue>
    </source>
</reference>
<dbReference type="GO" id="GO:0003723">
    <property type="term" value="F:RNA binding"/>
    <property type="evidence" value="ECO:0007669"/>
    <property type="project" value="InterPro"/>
</dbReference>
<dbReference type="GO" id="GO:0006400">
    <property type="term" value="P:tRNA modification"/>
    <property type="evidence" value="ECO:0007669"/>
    <property type="project" value="InterPro"/>
</dbReference>
<dbReference type="PANTHER" id="PTHR13452">
    <property type="entry name" value="THUMP DOMAIN CONTAINING PROTEIN 1-RELATED"/>
    <property type="match status" value="1"/>
</dbReference>
<evidence type="ECO:0000313" key="2">
    <source>
        <dbReference type="Proteomes" id="UP000821837"/>
    </source>
</evidence>
<dbReference type="Proteomes" id="UP000821837">
    <property type="component" value="Unassembled WGS sequence"/>
</dbReference>
<gene>
    <name evidence="1" type="ORF">HPB52_025480</name>
</gene>
<accession>A0A9D4PB92</accession>